<sequence>MCLKNIYYFALTLFECIVTFQLSLEDDSVDIILADGITRLCDDIQVDPQDIVMLVLAWHMKASTMGQFSKQELVDGFESLGIETVEQLKEKIPFMRSELEDSHKFRQIYNFAFDWSQDKGRRLCRWIQHLRCGSCYLHKRNGHYLVIGSSSCRHLAVLMVQEKHDKAISQDLWSHTLEFATTVDTSLSNYDPAGHA</sequence>
<accession>A0AAW2Q5I2</accession>
<dbReference type="PANTHER" id="PTHR12281">
    <property type="entry name" value="RP42 RELATED"/>
    <property type="match status" value="1"/>
</dbReference>
<dbReference type="InterPro" id="IPR014764">
    <property type="entry name" value="DCN-prot"/>
</dbReference>
<dbReference type="AlphaFoldDB" id="A0AAW2Q5I2"/>
<dbReference type="Gene3D" id="1.10.238.10">
    <property type="entry name" value="EF-hand"/>
    <property type="match status" value="1"/>
</dbReference>
<organism evidence="3">
    <name type="scientific">Sesamum calycinum</name>
    <dbReference type="NCBI Taxonomy" id="2727403"/>
    <lineage>
        <taxon>Eukaryota</taxon>
        <taxon>Viridiplantae</taxon>
        <taxon>Streptophyta</taxon>
        <taxon>Embryophyta</taxon>
        <taxon>Tracheophyta</taxon>
        <taxon>Spermatophyta</taxon>
        <taxon>Magnoliopsida</taxon>
        <taxon>eudicotyledons</taxon>
        <taxon>Gunneridae</taxon>
        <taxon>Pentapetalae</taxon>
        <taxon>asterids</taxon>
        <taxon>lamiids</taxon>
        <taxon>Lamiales</taxon>
        <taxon>Pedaliaceae</taxon>
        <taxon>Sesamum</taxon>
    </lineage>
</organism>
<dbReference type="EMBL" id="JACGWM010000007">
    <property type="protein sequence ID" value="KAL0363058.1"/>
    <property type="molecule type" value="Genomic_DNA"/>
</dbReference>
<evidence type="ECO:0000313" key="3">
    <source>
        <dbReference type="EMBL" id="KAL0363058.1"/>
    </source>
</evidence>
<evidence type="ECO:0000259" key="2">
    <source>
        <dbReference type="PROSITE" id="PS51229"/>
    </source>
</evidence>
<dbReference type="GO" id="GO:0032182">
    <property type="term" value="F:ubiquitin-like protein binding"/>
    <property type="evidence" value="ECO:0007669"/>
    <property type="project" value="TreeGrafter"/>
</dbReference>
<dbReference type="GO" id="GO:0097602">
    <property type="term" value="F:cullin family protein binding"/>
    <property type="evidence" value="ECO:0007669"/>
    <property type="project" value="TreeGrafter"/>
</dbReference>
<dbReference type="InterPro" id="IPR042460">
    <property type="entry name" value="DCN1-like_PONY"/>
</dbReference>
<dbReference type="GO" id="GO:0000151">
    <property type="term" value="C:ubiquitin ligase complex"/>
    <property type="evidence" value="ECO:0007669"/>
    <property type="project" value="TreeGrafter"/>
</dbReference>
<evidence type="ECO:0000256" key="1">
    <source>
        <dbReference type="RuleBase" id="RU410713"/>
    </source>
</evidence>
<name>A0AAW2Q5I2_9LAMI</name>
<dbReference type="PROSITE" id="PS51229">
    <property type="entry name" value="DCUN1"/>
    <property type="match status" value="1"/>
</dbReference>
<proteinExistence type="predicted"/>
<comment type="caution">
    <text evidence="3">The sequence shown here is derived from an EMBL/GenBank/DDBJ whole genome shotgun (WGS) entry which is preliminary data.</text>
</comment>
<gene>
    <name evidence="3" type="ORF">Scaly_1261000</name>
</gene>
<dbReference type="Pfam" id="PF03556">
    <property type="entry name" value="Cullin_binding"/>
    <property type="match status" value="1"/>
</dbReference>
<dbReference type="GO" id="GO:0045116">
    <property type="term" value="P:protein neddylation"/>
    <property type="evidence" value="ECO:0007669"/>
    <property type="project" value="TreeGrafter"/>
</dbReference>
<dbReference type="PANTHER" id="PTHR12281:SF2">
    <property type="entry name" value="DEFECTIVE IN CULLIN NEDDYLATION PROTEIN"/>
    <property type="match status" value="1"/>
</dbReference>
<comment type="function">
    <text evidence="1">Neddylation of cullins play an essential role in the regulation of SCF-type complexes activity.</text>
</comment>
<dbReference type="Gene3D" id="1.10.238.200">
    <property type="entry name" value="Cullin, PONY binding domain"/>
    <property type="match status" value="1"/>
</dbReference>
<reference evidence="3" key="1">
    <citation type="submission" date="2020-06" db="EMBL/GenBank/DDBJ databases">
        <authorList>
            <person name="Li T."/>
            <person name="Hu X."/>
            <person name="Zhang T."/>
            <person name="Song X."/>
            <person name="Zhang H."/>
            <person name="Dai N."/>
            <person name="Sheng W."/>
            <person name="Hou X."/>
            <person name="Wei L."/>
        </authorList>
    </citation>
    <scope>NUCLEOTIDE SEQUENCE</scope>
    <source>
        <strain evidence="3">KEN8</strain>
        <tissue evidence="3">Leaf</tissue>
    </source>
</reference>
<reference evidence="3" key="2">
    <citation type="journal article" date="2024" name="Plant">
        <title>Genomic evolution and insights into agronomic trait innovations of Sesamum species.</title>
        <authorList>
            <person name="Miao H."/>
            <person name="Wang L."/>
            <person name="Qu L."/>
            <person name="Liu H."/>
            <person name="Sun Y."/>
            <person name="Le M."/>
            <person name="Wang Q."/>
            <person name="Wei S."/>
            <person name="Zheng Y."/>
            <person name="Lin W."/>
            <person name="Duan Y."/>
            <person name="Cao H."/>
            <person name="Xiong S."/>
            <person name="Wang X."/>
            <person name="Wei L."/>
            <person name="Li C."/>
            <person name="Ma Q."/>
            <person name="Ju M."/>
            <person name="Zhao R."/>
            <person name="Li G."/>
            <person name="Mu C."/>
            <person name="Tian Q."/>
            <person name="Mei H."/>
            <person name="Zhang T."/>
            <person name="Gao T."/>
            <person name="Zhang H."/>
        </authorList>
    </citation>
    <scope>NUCLEOTIDE SEQUENCE</scope>
    <source>
        <strain evidence="3">KEN8</strain>
    </source>
</reference>
<dbReference type="InterPro" id="IPR005176">
    <property type="entry name" value="PONY_dom"/>
</dbReference>
<feature type="domain" description="DCUN1" evidence="2">
    <location>
        <begin position="11"/>
        <end position="196"/>
    </location>
</feature>
<protein>
    <recommendedName>
        <fullName evidence="1">Defective in cullin neddylation protein</fullName>
    </recommendedName>
</protein>
<dbReference type="GO" id="GO:0031624">
    <property type="term" value="F:ubiquitin conjugating enzyme binding"/>
    <property type="evidence" value="ECO:0007669"/>
    <property type="project" value="TreeGrafter"/>
</dbReference>